<dbReference type="InterPro" id="IPR020796">
    <property type="entry name" value="ORC5"/>
</dbReference>
<dbReference type="PANTHER" id="PTHR12705:SF0">
    <property type="entry name" value="ORIGIN RECOGNITION COMPLEX SUBUNIT 5"/>
    <property type="match status" value="1"/>
</dbReference>
<dbReference type="InterPro" id="IPR047088">
    <property type="entry name" value="ORC5_C"/>
</dbReference>
<dbReference type="PANTHER" id="PTHR12705">
    <property type="entry name" value="ORIGIN RECOGNITION COMPLEX SUBUNIT 5"/>
    <property type="match status" value="1"/>
</dbReference>
<dbReference type="GO" id="GO:0005664">
    <property type="term" value="C:nuclear origin of replication recognition complex"/>
    <property type="evidence" value="ECO:0007669"/>
    <property type="project" value="TreeGrafter"/>
</dbReference>
<evidence type="ECO:0000313" key="10">
    <source>
        <dbReference type="EMBL" id="PRT52422.1"/>
    </source>
</evidence>
<dbReference type="InterPro" id="IPR027417">
    <property type="entry name" value="P-loop_NTPase"/>
</dbReference>
<dbReference type="OrthoDB" id="365981at2759"/>
<keyword evidence="4" id="KW-0547">Nucleotide-binding</keyword>
<dbReference type="Proteomes" id="UP000238350">
    <property type="component" value="Unassembled WGS sequence"/>
</dbReference>
<evidence type="ECO:0000256" key="2">
    <source>
        <dbReference type="ARBA" id="ARBA00006269"/>
    </source>
</evidence>
<keyword evidence="11" id="KW-1185">Reference proteome</keyword>
<name>A0A2T0FBN9_9ASCO</name>
<keyword evidence="6" id="KW-0539">Nucleus</keyword>
<dbReference type="InterPro" id="IPR041664">
    <property type="entry name" value="AAA_16"/>
</dbReference>
<feature type="domain" description="ORC5 lid" evidence="9">
    <location>
        <begin position="203"/>
        <end position="256"/>
    </location>
</feature>
<evidence type="ECO:0000256" key="4">
    <source>
        <dbReference type="ARBA" id="ARBA00022741"/>
    </source>
</evidence>
<sequence length="406" mass="45564">MTNMDCVEAPIHREPQAKLLHSLLSFSAPPAFGIHGPPSSGKTSTLMRYLEASGINYSVVSCDQCTTTRILLQRALRSILAKTGTGTAEEAVAENVEIFSSVIYTQFTGNNYTTPHVLVLDRIDRLPDSNAEIYSCLTRLPELYGITNLTTIFVYSTPESKQLISSPVPHVYFPPYTQDEAISIVGSTDPTVSAPVPDPQTYWREFVRVAVLALNPHTGTDIRLISKACSRLWPLFIEDADPNFNKQYVSKQKIFQAEDFIKQLDSSDDGLSQVQKYLLVAAYLASYNDSRYDGRFFSRAKEAHAKRRDTRPRNTVQIPARSLAPPTFEYERWLAIFHALLPDPLTFVPCTDVGTSISTLCAQNMVVMSQEDPLDSRTKWRINISWGLVESLAKDIGMYIEEYILE</sequence>
<evidence type="ECO:0000256" key="6">
    <source>
        <dbReference type="ARBA" id="ARBA00023242"/>
    </source>
</evidence>
<dbReference type="Pfam" id="PF21639">
    <property type="entry name" value="ORC5_lid"/>
    <property type="match status" value="1"/>
</dbReference>
<proteinExistence type="inferred from homology"/>
<comment type="similarity">
    <text evidence="2">Belongs to the ORC5 family.</text>
</comment>
<dbReference type="Pfam" id="PF14630">
    <property type="entry name" value="ORC5_C"/>
    <property type="match status" value="1"/>
</dbReference>
<evidence type="ECO:0000259" key="8">
    <source>
        <dbReference type="Pfam" id="PF14630"/>
    </source>
</evidence>
<keyword evidence="5" id="KW-0067">ATP-binding</keyword>
<reference evidence="10 11" key="1">
    <citation type="submission" date="2017-04" db="EMBL/GenBank/DDBJ databases">
        <title>Genome sequencing of [Candida] sorbophila.</title>
        <authorList>
            <person name="Ahn J.O."/>
        </authorList>
    </citation>
    <scope>NUCLEOTIDE SEQUENCE [LARGE SCALE GENOMIC DNA]</scope>
    <source>
        <strain evidence="10 11">DS02</strain>
    </source>
</reference>
<accession>A0A2T0FBN9</accession>
<dbReference type="EMBL" id="NDIQ01000001">
    <property type="protein sequence ID" value="PRT52422.1"/>
    <property type="molecule type" value="Genomic_DNA"/>
</dbReference>
<protein>
    <submittedName>
        <fullName evidence="10">Origin recognition complex subunit 5</fullName>
    </submittedName>
</protein>
<evidence type="ECO:0000259" key="9">
    <source>
        <dbReference type="Pfam" id="PF21639"/>
    </source>
</evidence>
<evidence type="ECO:0000256" key="5">
    <source>
        <dbReference type="ARBA" id="ARBA00022840"/>
    </source>
</evidence>
<dbReference type="GO" id="GO:0006270">
    <property type="term" value="P:DNA replication initiation"/>
    <property type="evidence" value="ECO:0007669"/>
    <property type="project" value="TreeGrafter"/>
</dbReference>
<feature type="domain" description="Origin recognition complex subunit 5 C-terminal" evidence="8">
    <location>
        <begin position="271"/>
        <end position="404"/>
    </location>
</feature>
<evidence type="ECO:0000256" key="1">
    <source>
        <dbReference type="ARBA" id="ARBA00004123"/>
    </source>
</evidence>
<evidence type="ECO:0000313" key="11">
    <source>
        <dbReference type="Proteomes" id="UP000238350"/>
    </source>
</evidence>
<feature type="domain" description="Orc1-like AAA ATPase" evidence="7">
    <location>
        <begin position="11"/>
        <end position="143"/>
    </location>
</feature>
<dbReference type="Pfam" id="PF13191">
    <property type="entry name" value="AAA_16"/>
    <property type="match status" value="1"/>
</dbReference>
<dbReference type="InterPro" id="IPR048866">
    <property type="entry name" value="ORC5_lid"/>
</dbReference>
<dbReference type="RefSeq" id="XP_024662368.1">
    <property type="nucleotide sequence ID" value="XM_024806600.1"/>
</dbReference>
<dbReference type="GO" id="GO:0003688">
    <property type="term" value="F:DNA replication origin binding"/>
    <property type="evidence" value="ECO:0007669"/>
    <property type="project" value="TreeGrafter"/>
</dbReference>
<evidence type="ECO:0000256" key="3">
    <source>
        <dbReference type="ARBA" id="ARBA00022705"/>
    </source>
</evidence>
<evidence type="ECO:0000259" key="7">
    <source>
        <dbReference type="Pfam" id="PF13191"/>
    </source>
</evidence>
<dbReference type="STRING" id="45607.A0A2T0FBN9"/>
<comment type="caution">
    <text evidence="10">The sequence shown here is derived from an EMBL/GenBank/DDBJ whole genome shotgun (WGS) entry which is preliminary data.</text>
</comment>
<keyword evidence="3" id="KW-0235">DNA replication</keyword>
<dbReference type="GeneID" id="36513791"/>
<dbReference type="Gene3D" id="3.40.50.300">
    <property type="entry name" value="P-loop containing nucleotide triphosphate hydrolases"/>
    <property type="match status" value="1"/>
</dbReference>
<comment type="subcellular location">
    <subcellularLocation>
        <location evidence="1">Nucleus</location>
    </subcellularLocation>
</comment>
<organism evidence="10 11">
    <name type="scientific">Wickerhamiella sorbophila</name>
    <dbReference type="NCBI Taxonomy" id="45607"/>
    <lineage>
        <taxon>Eukaryota</taxon>
        <taxon>Fungi</taxon>
        <taxon>Dikarya</taxon>
        <taxon>Ascomycota</taxon>
        <taxon>Saccharomycotina</taxon>
        <taxon>Dipodascomycetes</taxon>
        <taxon>Dipodascales</taxon>
        <taxon>Trichomonascaceae</taxon>
        <taxon>Wickerhamiella</taxon>
    </lineage>
</organism>
<dbReference type="AlphaFoldDB" id="A0A2T0FBN9"/>
<dbReference type="SUPFAM" id="SSF52540">
    <property type="entry name" value="P-loop containing nucleoside triphosphate hydrolases"/>
    <property type="match status" value="1"/>
</dbReference>
<gene>
    <name evidence="10" type="ORF">B9G98_00042</name>
</gene>